<comment type="similarity">
    <text evidence="4">Belongs to the alkaline phosphatase family.</text>
</comment>
<dbReference type="SMART" id="SM00098">
    <property type="entry name" value="alkPPc"/>
    <property type="match status" value="1"/>
</dbReference>
<dbReference type="Gene3D" id="3.40.720.10">
    <property type="entry name" value="Alkaline Phosphatase, subunit A"/>
    <property type="match status" value="1"/>
</dbReference>
<dbReference type="PRINTS" id="PR00113">
    <property type="entry name" value="ALKPHPHTASE"/>
</dbReference>
<evidence type="ECO:0000256" key="3">
    <source>
        <dbReference type="PIRSR" id="PIRSR601952-2"/>
    </source>
</evidence>
<feature type="binding site" evidence="3">
    <location>
        <position position="327"/>
    </location>
    <ligand>
        <name>Zn(2+)</name>
        <dbReference type="ChEBI" id="CHEBI:29105"/>
        <label>2</label>
    </ligand>
</feature>
<dbReference type="InterPro" id="IPR001952">
    <property type="entry name" value="Alkaline_phosphatase"/>
</dbReference>
<comment type="cofactor">
    <cofactor evidence="3">
        <name>Zn(2+)</name>
        <dbReference type="ChEBI" id="CHEBI:29105"/>
    </cofactor>
    <text evidence="3">Binds 2 Zn(2+) ions.</text>
</comment>
<proteinExistence type="inferred from homology"/>
<dbReference type="SUPFAM" id="SSF53649">
    <property type="entry name" value="Alkaline phosphatase-like"/>
    <property type="match status" value="1"/>
</dbReference>
<dbReference type="Gene3D" id="1.10.60.40">
    <property type="match status" value="1"/>
</dbReference>
<feature type="binding site" evidence="3">
    <location>
        <position position="428"/>
    </location>
    <ligand>
        <name>Zn(2+)</name>
        <dbReference type="ChEBI" id="CHEBI:29105"/>
        <label>2</label>
    </ligand>
</feature>
<dbReference type="GO" id="GO:0004035">
    <property type="term" value="F:alkaline phosphatase activity"/>
    <property type="evidence" value="ECO:0007669"/>
    <property type="project" value="TreeGrafter"/>
</dbReference>
<dbReference type="Pfam" id="PF00245">
    <property type="entry name" value="Alk_phosphatase"/>
    <property type="match status" value="1"/>
</dbReference>
<organism evidence="5">
    <name type="scientific">Desulfacinum infernum</name>
    <dbReference type="NCBI Taxonomy" id="35837"/>
    <lineage>
        <taxon>Bacteria</taxon>
        <taxon>Pseudomonadati</taxon>
        <taxon>Thermodesulfobacteriota</taxon>
        <taxon>Syntrophobacteria</taxon>
        <taxon>Syntrophobacterales</taxon>
        <taxon>Syntrophobacteraceae</taxon>
        <taxon>Desulfacinum</taxon>
    </lineage>
</organism>
<evidence type="ECO:0000256" key="1">
    <source>
        <dbReference type="ARBA" id="ARBA00022553"/>
    </source>
</evidence>
<keyword evidence="1" id="KW-0597">Phosphoprotein</keyword>
<accession>A0A832A0J3</accession>
<dbReference type="PANTHER" id="PTHR11596:SF5">
    <property type="entry name" value="ALKALINE PHOSPHATASE"/>
    <property type="match status" value="1"/>
</dbReference>
<reference evidence="5" key="1">
    <citation type="journal article" date="2020" name="mSystems">
        <title>Genome- and Community-Level Interaction Insights into Carbon Utilization and Element Cycling Functions of Hydrothermarchaeota in Hydrothermal Sediment.</title>
        <authorList>
            <person name="Zhou Z."/>
            <person name="Liu Y."/>
            <person name="Xu W."/>
            <person name="Pan J."/>
            <person name="Luo Z.H."/>
            <person name="Li M."/>
        </authorList>
    </citation>
    <scope>NUCLEOTIDE SEQUENCE [LARGE SCALE GENOMIC DNA]</scope>
    <source>
        <strain evidence="5">SpSt-456</strain>
    </source>
</reference>
<sequence length="547" mass="59541">MAPKNWWRVSLFRGALWIVVIWTVGGAVSGAHAAVRSLIVLVADGAGVAHTTVARWVSPSRSLPVDAMKVFLVRTYGAESLVTDSAPAATAFATGHKTSDKFVGVLPGPVTLPGIPPVPPERQQKPVASVLEGAKLLGKATGLVATSNVQHATPAAYSAHWPDRNQYNEIAEQQVYQDLDVVFGGGRKYLRPVSQGGARTDGEDLIQVLKDRGYAIVETREEMLRTQAPKVWGLFAEDAMERDLDRPVFAPREPSLAEMTAKAIDILSRHPNGFFLFVEGSQVDWASHGNDPVGVVTELLAFHDAVQVALDYARNRDDTAVLVFSDHGNGGMSLGNASTDGTYSRMSYESVVAPLKKATLTAEGIARHIGDNRTESRLREVLRRFWGLEDVTAEEVARIQGYRGPHLSNAIAPVMSVRSNIGWTTHGHTGEDIILYTYGLDMHAGTVENTDIAHACARGMGFRLEDVDATLFRPAEEVAAQLGGRVSIDRSDPENPVLVIRKEEGGAVRFPFSKDLMITDERTYRLMSPTVYAPHTGTVYLTLEKEP</sequence>
<feature type="binding site" evidence="3">
    <location>
        <position position="288"/>
    </location>
    <ligand>
        <name>Zn(2+)</name>
        <dbReference type="ChEBI" id="CHEBI:29105"/>
        <label>2</label>
    </ligand>
</feature>
<dbReference type="GO" id="GO:0046872">
    <property type="term" value="F:metal ion binding"/>
    <property type="evidence" value="ECO:0007669"/>
    <property type="project" value="UniProtKB-KW"/>
</dbReference>
<name>A0A832A0J3_9BACT</name>
<dbReference type="AlphaFoldDB" id="A0A832A0J3"/>
<evidence type="ECO:0000313" key="5">
    <source>
        <dbReference type="EMBL" id="HFK96990.1"/>
    </source>
</evidence>
<comment type="caution">
    <text evidence="5">The sequence shown here is derived from an EMBL/GenBank/DDBJ whole genome shotgun (WGS) entry which is preliminary data.</text>
</comment>
<feature type="binding site" evidence="3">
    <location>
        <position position="279"/>
    </location>
    <ligand>
        <name>Mg(2+)</name>
        <dbReference type="ChEBI" id="CHEBI:18420"/>
    </ligand>
</feature>
<feature type="binding site" evidence="3">
    <location>
        <position position="153"/>
    </location>
    <ligand>
        <name>Mg(2+)</name>
        <dbReference type="ChEBI" id="CHEBI:18420"/>
    </ligand>
</feature>
<feature type="binding site" evidence="3">
    <location>
        <position position="44"/>
    </location>
    <ligand>
        <name>Zn(2+)</name>
        <dbReference type="ChEBI" id="CHEBI:29105"/>
        <label>2</label>
    </ligand>
</feature>
<keyword evidence="3" id="KW-0862">Zinc</keyword>
<feature type="binding site" evidence="3">
    <location>
        <position position="151"/>
    </location>
    <ligand>
        <name>Mg(2+)</name>
        <dbReference type="ChEBI" id="CHEBI:18420"/>
    </ligand>
</feature>
<dbReference type="InterPro" id="IPR017850">
    <property type="entry name" value="Alkaline_phosphatase_core_sf"/>
</dbReference>
<dbReference type="PANTHER" id="PTHR11596">
    <property type="entry name" value="ALKALINE PHOSPHATASE"/>
    <property type="match status" value="1"/>
</dbReference>
<feature type="binding site" evidence="3">
    <location>
        <position position="326"/>
    </location>
    <ligand>
        <name>Zn(2+)</name>
        <dbReference type="ChEBI" id="CHEBI:29105"/>
        <label>2</label>
    </ligand>
</feature>
<keyword evidence="3" id="KW-0479">Metal-binding</keyword>
<evidence type="ECO:0000256" key="2">
    <source>
        <dbReference type="PIRSR" id="PIRSR601952-1"/>
    </source>
</evidence>
<dbReference type="EMBL" id="DSTK01000019">
    <property type="protein sequence ID" value="HFK96990.1"/>
    <property type="molecule type" value="Genomic_DNA"/>
</dbReference>
<feature type="binding site" evidence="3">
    <location>
        <position position="44"/>
    </location>
    <ligand>
        <name>Mg(2+)</name>
        <dbReference type="ChEBI" id="CHEBI:18420"/>
    </ligand>
</feature>
<dbReference type="CDD" id="cd16012">
    <property type="entry name" value="ALP"/>
    <property type="match status" value="1"/>
</dbReference>
<keyword evidence="3" id="KW-0460">Magnesium</keyword>
<feature type="active site" description="Phosphoserine intermediate" evidence="2">
    <location>
        <position position="85"/>
    </location>
</feature>
<evidence type="ECO:0000256" key="4">
    <source>
        <dbReference type="RuleBase" id="RU003946"/>
    </source>
</evidence>
<protein>
    <submittedName>
        <fullName evidence="5">Alkaline phosphatase</fullName>
    </submittedName>
</protein>
<comment type="cofactor">
    <cofactor evidence="3">
        <name>Mg(2+)</name>
        <dbReference type="ChEBI" id="CHEBI:18420"/>
    </cofactor>
    <text evidence="3">Binds 1 Mg(2+) ion.</text>
</comment>
<gene>
    <name evidence="5" type="ORF">ENS06_06645</name>
</gene>
<feature type="binding site" evidence="3">
    <location>
        <position position="284"/>
    </location>
    <ligand>
        <name>Zn(2+)</name>
        <dbReference type="ChEBI" id="CHEBI:29105"/>
        <label>2</label>
    </ligand>
</feature>